<dbReference type="Proteomes" id="UP000091820">
    <property type="component" value="Unassembled WGS sequence"/>
</dbReference>
<feature type="transmembrane region" description="Helical" evidence="1">
    <location>
        <begin position="477"/>
        <end position="501"/>
    </location>
</feature>
<evidence type="ECO:0000313" key="2">
    <source>
        <dbReference type="EnsemblMetazoa" id="GBRI024166-PA"/>
    </source>
</evidence>
<accession>A0A1A9WLQ0</accession>
<proteinExistence type="predicted"/>
<reference evidence="3" key="1">
    <citation type="submission" date="2014-03" db="EMBL/GenBank/DDBJ databases">
        <authorList>
            <person name="Aksoy S."/>
            <person name="Warren W."/>
            <person name="Wilson R.K."/>
        </authorList>
    </citation>
    <scope>NUCLEOTIDE SEQUENCE [LARGE SCALE GENOMIC DNA]</scope>
    <source>
        <strain evidence="3">IAEA</strain>
    </source>
</reference>
<dbReference type="InterPro" id="IPR006611">
    <property type="entry name" value="DUF1431_DROsp"/>
</dbReference>
<dbReference type="PANTHER" id="PTHR20977:SF0">
    <property type="entry name" value="AT13385P-RELATED"/>
    <property type="match status" value="1"/>
</dbReference>
<name>A0A1A9WLQ0_9MUSC</name>
<keyword evidence="1" id="KW-0472">Membrane</keyword>
<keyword evidence="3" id="KW-1185">Reference proteome</keyword>
<dbReference type="AlphaFoldDB" id="A0A1A9WLQ0"/>
<keyword evidence="1" id="KW-0812">Transmembrane</keyword>
<keyword evidence="1" id="KW-1133">Transmembrane helix</keyword>
<dbReference type="PANTHER" id="PTHR20977">
    <property type="entry name" value="AT13385P-RELATED"/>
    <property type="match status" value="1"/>
</dbReference>
<dbReference type="Pfam" id="PF07248">
    <property type="entry name" value="DUF1431"/>
    <property type="match status" value="3"/>
</dbReference>
<organism evidence="2 3">
    <name type="scientific">Glossina brevipalpis</name>
    <dbReference type="NCBI Taxonomy" id="37001"/>
    <lineage>
        <taxon>Eukaryota</taxon>
        <taxon>Metazoa</taxon>
        <taxon>Ecdysozoa</taxon>
        <taxon>Arthropoda</taxon>
        <taxon>Hexapoda</taxon>
        <taxon>Insecta</taxon>
        <taxon>Pterygota</taxon>
        <taxon>Neoptera</taxon>
        <taxon>Endopterygota</taxon>
        <taxon>Diptera</taxon>
        <taxon>Brachycera</taxon>
        <taxon>Muscomorpha</taxon>
        <taxon>Hippoboscoidea</taxon>
        <taxon>Glossinidae</taxon>
        <taxon>Glossina</taxon>
    </lineage>
</organism>
<evidence type="ECO:0000256" key="1">
    <source>
        <dbReference type="SAM" id="Phobius"/>
    </source>
</evidence>
<reference evidence="2" key="2">
    <citation type="submission" date="2020-05" db="UniProtKB">
        <authorList>
            <consortium name="EnsemblMetazoa"/>
        </authorList>
    </citation>
    <scope>IDENTIFICATION</scope>
    <source>
        <strain evidence="2">IAEA</strain>
    </source>
</reference>
<sequence length="518" mass="61256">MFAKNTTVVPFRSVRLYKQEYPHPRKNCPIIVEPRCDPKNKDVCKGKDLKISDKIFTKKPKNSMWEFPECCGNICREMPIRFDELYYRMSNKRTRKYPQTWVTPPTLRIKLAEIHPPLCRADPVPRRLPRPRKKMSTCRLADYEKNEYMSTNLMLKPLCRLMVCQMYTKKKESDIKCGRNKFIRPPTGKKVPTPYPCFSECKRVKPRPLRPIECKCLDKPAMCEVWERFRKQLTFVKVFEPTIKDTESSFHFRPQKDNSDDADRGVTGRLDERYYKVSDMRTRTYQQTWASTLPVKEVEESSPSKEISHPLKKLETYSPKSCRDIVDGVKTFKQKMSGERPRMVHPQQTMKLKELMLQTKKKKEGNFLLKKPRDWSTSKNISYKCDAKIIESTFKEIQRSYHFRPQKNLNDDPVPGTSERMDEHFYRATDMKTRKYQQTWKEVEELYSPPIKESSYTLEEPELLTCKYELRRVLCQVAMVIFEWFVLVSIVFLFSPVIMLGNDTVLSTIIKAILSVQA</sequence>
<dbReference type="VEuPathDB" id="VectorBase:GBRI024166"/>
<dbReference type="SMART" id="SM00689">
    <property type="entry name" value="DM6"/>
    <property type="match status" value="1"/>
</dbReference>
<protein>
    <submittedName>
        <fullName evidence="2">Uncharacterized protein</fullName>
    </submittedName>
</protein>
<evidence type="ECO:0000313" key="3">
    <source>
        <dbReference type="Proteomes" id="UP000091820"/>
    </source>
</evidence>
<dbReference type="EnsemblMetazoa" id="GBRI024166-RA">
    <property type="protein sequence ID" value="GBRI024166-PA"/>
    <property type="gene ID" value="GBRI024166"/>
</dbReference>